<dbReference type="Ensembl" id="ENSSLDT00000007934.1">
    <property type="protein sequence ID" value="ENSSLDP00000007686.1"/>
    <property type="gene ID" value="ENSSLDG00000006113.1"/>
</dbReference>
<organism evidence="1 2">
    <name type="scientific">Seriola lalandi dorsalis</name>
    <dbReference type="NCBI Taxonomy" id="1841481"/>
    <lineage>
        <taxon>Eukaryota</taxon>
        <taxon>Metazoa</taxon>
        <taxon>Chordata</taxon>
        <taxon>Craniata</taxon>
        <taxon>Vertebrata</taxon>
        <taxon>Euteleostomi</taxon>
        <taxon>Actinopterygii</taxon>
        <taxon>Neopterygii</taxon>
        <taxon>Teleostei</taxon>
        <taxon>Neoteleostei</taxon>
        <taxon>Acanthomorphata</taxon>
        <taxon>Carangaria</taxon>
        <taxon>Carangiformes</taxon>
        <taxon>Carangidae</taxon>
        <taxon>Seriola</taxon>
    </lineage>
</organism>
<sequence>MPPREVPCSKLALENGYNDKNELLEWVQYEALTTGKSNCLACAKARPVLGTVPFRLSDSSDPAGLQCAVKLFKAGVHPNDDKCKTLELLFPVVKSPDTPPSVGTDCLSSGV</sequence>
<name>A0A3B4WU22_SERLL</name>
<protein>
    <submittedName>
        <fullName evidence="1">Uncharacterized protein</fullName>
    </submittedName>
</protein>
<dbReference type="Proteomes" id="UP000261360">
    <property type="component" value="Unplaced"/>
</dbReference>
<proteinExistence type="predicted"/>
<dbReference type="GeneTree" id="ENSGT00940000177163"/>
<dbReference type="STRING" id="1841481.ENSSLDP00000007686"/>
<accession>A0A3B4WU22</accession>
<reference evidence="1" key="2">
    <citation type="submission" date="2025-09" db="UniProtKB">
        <authorList>
            <consortium name="Ensembl"/>
        </authorList>
    </citation>
    <scope>IDENTIFICATION</scope>
</reference>
<evidence type="ECO:0000313" key="1">
    <source>
        <dbReference type="Ensembl" id="ENSSLDP00000007686.1"/>
    </source>
</evidence>
<keyword evidence="2" id="KW-1185">Reference proteome</keyword>
<dbReference type="AlphaFoldDB" id="A0A3B4WU22"/>
<evidence type="ECO:0000313" key="2">
    <source>
        <dbReference type="Proteomes" id="UP000261360"/>
    </source>
</evidence>
<reference evidence="1" key="1">
    <citation type="submission" date="2025-08" db="UniProtKB">
        <authorList>
            <consortium name="Ensembl"/>
        </authorList>
    </citation>
    <scope>IDENTIFICATION</scope>
</reference>